<evidence type="ECO:0000256" key="1">
    <source>
        <dbReference type="ARBA" id="ARBA00038376"/>
    </source>
</evidence>
<dbReference type="Gene3D" id="3.40.50.720">
    <property type="entry name" value="NAD(P)-binding Rossmann-like Domain"/>
    <property type="match status" value="1"/>
</dbReference>
<feature type="domain" description="NAD(P)-binding" evidence="2">
    <location>
        <begin position="14"/>
        <end position="219"/>
    </location>
</feature>
<accession>A0A4S9ETW4</accession>
<dbReference type="InterPro" id="IPR036291">
    <property type="entry name" value="NAD(P)-bd_dom_sf"/>
</dbReference>
<protein>
    <submittedName>
        <fullName evidence="3">NAD(P)-binding protein</fullName>
    </submittedName>
</protein>
<proteinExistence type="inferred from homology"/>
<dbReference type="PANTHER" id="PTHR15020">
    <property type="entry name" value="FLAVIN REDUCTASE-RELATED"/>
    <property type="match status" value="1"/>
</dbReference>
<dbReference type="PANTHER" id="PTHR15020:SF50">
    <property type="entry name" value="UPF0659 PROTEIN YMR090W"/>
    <property type="match status" value="1"/>
</dbReference>
<sequence length="255" mass="27207">MASQSIMSTALIFGGSGKVARHLTTKLVASSYTVHSIIRKESQIPELEALGSKPIVQSIEDSSVNDLTATIKKYSPNVVIWSAGAGGGSPERTKAVDHEGAVKVFDATAAAGVKRFVIVSAVDIRDRENKPAPEWYIPDDTAISDRMWGAIGVYCQAKLAADRDLVTQNDRRKLEYTIVRPGSLNTDRGSGTVAAGKVHLGKSISREDVAEVIVRCIEDSSTIGLAFDVVGGDTPISEAVKEVGSKKIDTFAGRY</sequence>
<evidence type="ECO:0000313" key="4">
    <source>
        <dbReference type="Proteomes" id="UP000308953"/>
    </source>
</evidence>
<comment type="similarity">
    <text evidence="1">Belongs to the avfA family.</text>
</comment>
<dbReference type="InterPro" id="IPR016040">
    <property type="entry name" value="NAD(P)-bd_dom"/>
</dbReference>
<dbReference type="CDD" id="cd05243">
    <property type="entry name" value="SDR_a5"/>
    <property type="match status" value="1"/>
</dbReference>
<reference evidence="3 4" key="1">
    <citation type="submission" date="2018-10" db="EMBL/GenBank/DDBJ databases">
        <title>Fifty Aureobasidium pullulans genomes reveal a recombining polyextremotolerant generalist.</title>
        <authorList>
            <person name="Gostincar C."/>
            <person name="Turk M."/>
            <person name="Zajc J."/>
            <person name="Gunde-Cimerman N."/>
        </authorList>
    </citation>
    <scope>NUCLEOTIDE SEQUENCE [LARGE SCALE GENOMIC DNA]</scope>
    <source>
        <strain evidence="3 4">EXF-9785</strain>
    </source>
</reference>
<evidence type="ECO:0000313" key="3">
    <source>
        <dbReference type="EMBL" id="THX38272.1"/>
    </source>
</evidence>
<name>A0A4S9ETW4_AURPU</name>
<organism evidence="3 4">
    <name type="scientific">Aureobasidium pullulans</name>
    <name type="common">Black yeast</name>
    <name type="synonym">Pullularia pullulans</name>
    <dbReference type="NCBI Taxonomy" id="5580"/>
    <lineage>
        <taxon>Eukaryota</taxon>
        <taxon>Fungi</taxon>
        <taxon>Dikarya</taxon>
        <taxon>Ascomycota</taxon>
        <taxon>Pezizomycotina</taxon>
        <taxon>Dothideomycetes</taxon>
        <taxon>Dothideomycetidae</taxon>
        <taxon>Dothideales</taxon>
        <taxon>Saccotheciaceae</taxon>
        <taxon>Aureobasidium</taxon>
    </lineage>
</organism>
<dbReference type="Proteomes" id="UP000308953">
    <property type="component" value="Unassembled WGS sequence"/>
</dbReference>
<dbReference type="EMBL" id="QZAV01000104">
    <property type="protein sequence ID" value="THX38272.1"/>
    <property type="molecule type" value="Genomic_DNA"/>
</dbReference>
<dbReference type="SUPFAM" id="SSF51735">
    <property type="entry name" value="NAD(P)-binding Rossmann-fold domains"/>
    <property type="match status" value="1"/>
</dbReference>
<comment type="caution">
    <text evidence="3">The sequence shown here is derived from an EMBL/GenBank/DDBJ whole genome shotgun (WGS) entry which is preliminary data.</text>
</comment>
<gene>
    <name evidence="3" type="ORF">D6D10_05207</name>
</gene>
<dbReference type="AlphaFoldDB" id="A0A4S9ETW4"/>
<evidence type="ECO:0000259" key="2">
    <source>
        <dbReference type="Pfam" id="PF13460"/>
    </source>
</evidence>
<dbReference type="Pfam" id="PF13460">
    <property type="entry name" value="NAD_binding_10"/>
    <property type="match status" value="1"/>
</dbReference>